<dbReference type="AlphaFoldDB" id="A0A9W4SY47"/>
<dbReference type="Proteomes" id="UP001153678">
    <property type="component" value="Unassembled WGS sequence"/>
</dbReference>
<dbReference type="EMBL" id="CAMKVN010003801">
    <property type="protein sequence ID" value="CAI2185642.1"/>
    <property type="molecule type" value="Genomic_DNA"/>
</dbReference>
<gene>
    <name evidence="1" type="ORF">FWILDA_LOCUS12181</name>
</gene>
<organism evidence="1 2">
    <name type="scientific">Funneliformis geosporum</name>
    <dbReference type="NCBI Taxonomy" id="1117311"/>
    <lineage>
        <taxon>Eukaryota</taxon>
        <taxon>Fungi</taxon>
        <taxon>Fungi incertae sedis</taxon>
        <taxon>Mucoromycota</taxon>
        <taxon>Glomeromycotina</taxon>
        <taxon>Glomeromycetes</taxon>
        <taxon>Glomerales</taxon>
        <taxon>Glomeraceae</taxon>
        <taxon>Funneliformis</taxon>
    </lineage>
</organism>
<feature type="non-terminal residue" evidence="1">
    <location>
        <position position="1"/>
    </location>
</feature>
<protein>
    <submittedName>
        <fullName evidence="1">19593_t:CDS:1</fullName>
    </submittedName>
</protein>
<evidence type="ECO:0000313" key="2">
    <source>
        <dbReference type="Proteomes" id="UP001153678"/>
    </source>
</evidence>
<proteinExistence type="predicted"/>
<accession>A0A9W4SY47</accession>
<reference evidence="1" key="1">
    <citation type="submission" date="2022-08" db="EMBL/GenBank/DDBJ databases">
        <authorList>
            <person name="Kallberg Y."/>
            <person name="Tangrot J."/>
            <person name="Rosling A."/>
        </authorList>
    </citation>
    <scope>NUCLEOTIDE SEQUENCE</scope>
    <source>
        <strain evidence="1">Wild A</strain>
    </source>
</reference>
<evidence type="ECO:0000313" key="1">
    <source>
        <dbReference type="EMBL" id="CAI2185642.1"/>
    </source>
</evidence>
<keyword evidence="2" id="KW-1185">Reference proteome</keyword>
<comment type="caution">
    <text evidence="1">The sequence shown here is derived from an EMBL/GenBank/DDBJ whole genome shotgun (WGS) entry which is preliminary data.</text>
</comment>
<name>A0A9W4SY47_9GLOM</name>
<sequence length="56" mass="6273">VESTLSISVLTKSAADIFNHSPAIKNDNDYKDEELYQAGIIIEDNEIICSSRKIIF</sequence>